<sequence>MFKDEYKSTISIRIDAYSKDLWIRTIKEDRTEHILRMLEDIMYRFDTSIGYIRSKMGKEFKSKDYVNFLCKNNIKLEYELQYEHCKNGEVERVIRTIRNLITKLH</sequence>
<dbReference type="SUPFAM" id="SSF53098">
    <property type="entry name" value="Ribonuclease H-like"/>
    <property type="match status" value="1"/>
</dbReference>
<dbReference type="PROSITE" id="PS50994">
    <property type="entry name" value="INTEGRASE"/>
    <property type="match status" value="1"/>
</dbReference>
<dbReference type="STRING" id="75913.A0A0K0F174"/>
<evidence type="ECO:0000313" key="2">
    <source>
        <dbReference type="Proteomes" id="UP000035680"/>
    </source>
</evidence>
<dbReference type="GO" id="GO:0003676">
    <property type="term" value="F:nucleic acid binding"/>
    <property type="evidence" value="ECO:0007669"/>
    <property type="project" value="InterPro"/>
</dbReference>
<protein>
    <submittedName>
        <fullName evidence="3">Integrase catalytic domain-containing protein</fullName>
    </submittedName>
</protein>
<reference evidence="2" key="1">
    <citation type="submission" date="2014-07" db="EMBL/GenBank/DDBJ databases">
        <authorList>
            <person name="Martin A.A"/>
            <person name="De Silva N."/>
        </authorList>
    </citation>
    <scope>NUCLEOTIDE SEQUENCE</scope>
</reference>
<evidence type="ECO:0000259" key="1">
    <source>
        <dbReference type="PROSITE" id="PS50994"/>
    </source>
</evidence>
<dbReference type="Proteomes" id="UP000035680">
    <property type="component" value="Unassembled WGS sequence"/>
</dbReference>
<dbReference type="InterPro" id="IPR012337">
    <property type="entry name" value="RNaseH-like_sf"/>
</dbReference>
<proteinExistence type="predicted"/>
<dbReference type="InterPro" id="IPR036397">
    <property type="entry name" value="RNaseH_sf"/>
</dbReference>
<keyword evidence="2" id="KW-1185">Reference proteome</keyword>
<feature type="domain" description="Integrase catalytic" evidence="1">
    <location>
        <begin position="1"/>
        <end position="105"/>
    </location>
</feature>
<dbReference type="InterPro" id="IPR001584">
    <property type="entry name" value="Integrase_cat-core"/>
</dbReference>
<dbReference type="AlphaFoldDB" id="A0A0K0F174"/>
<reference evidence="3" key="2">
    <citation type="submission" date="2015-08" db="UniProtKB">
        <authorList>
            <consortium name="WormBaseParasite"/>
        </authorList>
    </citation>
    <scope>IDENTIFICATION</scope>
</reference>
<dbReference type="WBParaSite" id="SVE_0254300.1">
    <property type="protein sequence ID" value="SVE_0254300.1"/>
    <property type="gene ID" value="SVE_0254300"/>
</dbReference>
<organism evidence="2 3">
    <name type="scientific">Strongyloides venezuelensis</name>
    <name type="common">Threadworm</name>
    <dbReference type="NCBI Taxonomy" id="75913"/>
    <lineage>
        <taxon>Eukaryota</taxon>
        <taxon>Metazoa</taxon>
        <taxon>Ecdysozoa</taxon>
        <taxon>Nematoda</taxon>
        <taxon>Chromadorea</taxon>
        <taxon>Rhabditida</taxon>
        <taxon>Tylenchina</taxon>
        <taxon>Panagrolaimomorpha</taxon>
        <taxon>Strongyloidoidea</taxon>
        <taxon>Strongyloididae</taxon>
        <taxon>Strongyloides</taxon>
    </lineage>
</organism>
<name>A0A0K0F174_STRVS</name>
<dbReference type="GO" id="GO:0015074">
    <property type="term" value="P:DNA integration"/>
    <property type="evidence" value="ECO:0007669"/>
    <property type="project" value="InterPro"/>
</dbReference>
<evidence type="ECO:0000313" key="3">
    <source>
        <dbReference type="WBParaSite" id="SVE_0254300.1"/>
    </source>
</evidence>
<accession>A0A0K0F174</accession>
<dbReference type="Gene3D" id="3.30.420.10">
    <property type="entry name" value="Ribonuclease H-like superfamily/Ribonuclease H"/>
    <property type="match status" value="1"/>
</dbReference>